<reference evidence="2" key="1">
    <citation type="submission" date="2016-03" db="EMBL/GenBank/DDBJ databases">
        <authorList>
            <person name="Loux Valentin"/>
        </authorList>
    </citation>
    <scope>NUCLEOTIDE SEQUENCE [LARGE SCALE GENOMIC DNA]</scope>
    <source>
        <strain evidence="2">C1</strain>
    </source>
</reference>
<dbReference type="AlphaFoldDB" id="A0AA45US78"/>
<evidence type="ECO:0000313" key="1">
    <source>
        <dbReference type="EMBL" id="SBO13755.1"/>
    </source>
</evidence>
<accession>A0AA45US78</accession>
<evidence type="ECO:0000313" key="2">
    <source>
        <dbReference type="Proteomes" id="UP000078419"/>
    </source>
</evidence>
<sequence>MKKCRDCISEIRIKVECVFQAKHLMFPKNSPLEVILYVLMRHISAYVHVEFHELF</sequence>
<proteinExistence type="predicted"/>
<dbReference type="EMBL" id="FLLR01000003">
    <property type="protein sequence ID" value="SBO13755.1"/>
    <property type="molecule type" value="Genomic_DNA"/>
</dbReference>
<comment type="caution">
    <text evidence="1">The sequence shown here is derived from an EMBL/GenBank/DDBJ whole genome shotgun (WGS) entry which is preliminary data.</text>
</comment>
<gene>
    <name evidence="1" type="ORF">ANAPC1_00090</name>
</gene>
<protein>
    <submittedName>
        <fullName evidence="1">Uncharacterized protein</fullName>
    </submittedName>
</protein>
<name>A0AA45US78_ANAPH</name>
<dbReference type="Proteomes" id="UP000078419">
    <property type="component" value="Unassembled WGS sequence"/>
</dbReference>
<organism evidence="1 2">
    <name type="scientific">Anaplasma phagocytophilum</name>
    <name type="common">Ehrlichia phagocytophila</name>
    <dbReference type="NCBI Taxonomy" id="948"/>
    <lineage>
        <taxon>Bacteria</taxon>
        <taxon>Pseudomonadati</taxon>
        <taxon>Pseudomonadota</taxon>
        <taxon>Alphaproteobacteria</taxon>
        <taxon>Rickettsiales</taxon>
        <taxon>Anaplasmataceae</taxon>
        <taxon>Anaplasma</taxon>
        <taxon>phagocytophilum group</taxon>
    </lineage>
</organism>